<evidence type="ECO:0000313" key="1">
    <source>
        <dbReference type="EMBL" id="OHX64097.1"/>
    </source>
</evidence>
<organism evidence="1 2">
    <name type="scientific">Flammeovirga pacifica</name>
    <dbReference type="NCBI Taxonomy" id="915059"/>
    <lineage>
        <taxon>Bacteria</taxon>
        <taxon>Pseudomonadati</taxon>
        <taxon>Bacteroidota</taxon>
        <taxon>Cytophagia</taxon>
        <taxon>Cytophagales</taxon>
        <taxon>Flammeovirgaceae</taxon>
        <taxon>Flammeovirga</taxon>
    </lineage>
</organism>
<name>A0A1S1YSU2_FLAPC</name>
<keyword evidence="2" id="KW-1185">Reference proteome</keyword>
<protein>
    <submittedName>
        <fullName evidence="1">Uncharacterized protein</fullName>
    </submittedName>
</protein>
<comment type="caution">
    <text evidence="1">The sequence shown here is derived from an EMBL/GenBank/DDBJ whole genome shotgun (WGS) entry which is preliminary data.</text>
</comment>
<accession>A0A1S1YSU2</accession>
<sequence length="69" mass="7956">MINIKFLFTSLLLMLSLLAFLSIGLQTNKDSKKEFRVQSAAPTIPMMFYKQTGITPYKNMNPYLTYISQ</sequence>
<dbReference type="EMBL" id="JRYR02000002">
    <property type="protein sequence ID" value="OHX64097.1"/>
    <property type="molecule type" value="Genomic_DNA"/>
</dbReference>
<proteinExistence type="predicted"/>
<evidence type="ECO:0000313" key="2">
    <source>
        <dbReference type="Proteomes" id="UP000179797"/>
    </source>
</evidence>
<gene>
    <name evidence="1" type="ORF">NH26_21050</name>
</gene>
<dbReference type="Proteomes" id="UP000179797">
    <property type="component" value="Unassembled WGS sequence"/>
</dbReference>
<reference evidence="1 2" key="1">
    <citation type="journal article" date="2012" name="Int. J. Syst. Evol. Microbiol.">
        <title>Flammeovirga pacifica sp. nov., isolated from deep-sea sediment.</title>
        <authorList>
            <person name="Xu H."/>
            <person name="Fu Y."/>
            <person name="Yang N."/>
            <person name="Ding Z."/>
            <person name="Lai Q."/>
            <person name="Zeng R."/>
        </authorList>
    </citation>
    <scope>NUCLEOTIDE SEQUENCE [LARGE SCALE GENOMIC DNA]</scope>
    <source>
        <strain evidence="2">DSM 24597 / LMG 26175 / WPAGA1</strain>
    </source>
</reference>
<dbReference type="AlphaFoldDB" id="A0A1S1YSU2"/>
<dbReference type="STRING" id="915059.NH26_21050"/>